<dbReference type="GO" id="GO:0009307">
    <property type="term" value="P:DNA restriction-modification system"/>
    <property type="evidence" value="ECO:0007669"/>
    <property type="project" value="UniProtKB-KW"/>
</dbReference>
<dbReference type="AlphaFoldDB" id="G0LND4"/>
<keyword evidence="7" id="KW-0614">Plasmid</keyword>
<proteinExistence type="inferred from homology"/>
<keyword evidence="7" id="KW-0378">Hydrolase</keyword>
<feature type="domain" description="Type I restriction modification DNA specificity" evidence="6">
    <location>
        <begin position="254"/>
        <end position="395"/>
    </location>
</feature>
<dbReference type="GO" id="GO:0003677">
    <property type="term" value="F:DNA binding"/>
    <property type="evidence" value="ECO:0007669"/>
    <property type="project" value="UniProtKB-KW"/>
</dbReference>
<dbReference type="InterPro" id="IPR052021">
    <property type="entry name" value="Type-I_RS_S_subunit"/>
</dbReference>
<feature type="region of interest" description="Disordered" evidence="5">
    <location>
        <begin position="1"/>
        <end position="32"/>
    </location>
</feature>
<gene>
    <name evidence="7" type="primary">rmeS3</name>
    <name evidence="7" type="ordered locus">Hqrw_5067</name>
</gene>
<evidence type="ECO:0000256" key="5">
    <source>
        <dbReference type="SAM" id="MobiDB-lite"/>
    </source>
</evidence>
<name>G0LND4_HALWC</name>
<dbReference type="RefSeq" id="WP_014554929.1">
    <property type="nucleotide sequence ID" value="NC_017457.1"/>
</dbReference>
<feature type="domain" description="Type I restriction modification DNA specificity" evidence="6">
    <location>
        <begin position="42"/>
        <end position="193"/>
    </location>
</feature>
<feature type="coiled-coil region" evidence="4">
    <location>
        <begin position="178"/>
        <end position="205"/>
    </location>
</feature>
<dbReference type="InterPro" id="IPR044946">
    <property type="entry name" value="Restrct_endonuc_typeI_TRD_sf"/>
</dbReference>
<keyword evidence="4" id="KW-0175">Coiled coil</keyword>
<dbReference type="REBASE" id="38076">
    <property type="entry name" value="S1.HwaC23ORF5066P"/>
</dbReference>
<dbReference type="Pfam" id="PF01420">
    <property type="entry name" value="Methylase_S"/>
    <property type="match status" value="2"/>
</dbReference>
<keyword evidence="3" id="KW-0238">DNA-binding</keyword>
<dbReference type="Proteomes" id="UP000007954">
    <property type="component" value="Plasmid PL100"/>
</dbReference>
<dbReference type="GeneID" id="12445571"/>
<sequence>MSDDAALDEFGVGSEGSNKSDTAVKSKQKTDDLQALEASPIEDWELLRLGDVLSFEYGDNLPADTREDGEIPVYGSNGQVDTHTEANVDTAGIIIGRKGSIGKGEFSINPFWAIDTTYYISDNETSENLRFVYYLLQNMKLERLNAASAIPGLNRNDAYNLNTLIPPLSEQQKIATVLRTVDQAIQKTEEIIEQTRRAKTGIQQELFTQGYYDHRFFVETRVGELPESWRLEKIKNHTELVSGAHVKSELVSDDSSLTPYLTGPEDFDELGFTMTKYTDEPTKFCKEGDTLVTVKGSGCGKSTFADRRACISRQLKALRPNGKLEELYLFYFVETKQKLLKSLAEGSAIPGLSNSHLTALDIPIPSIEEQRKVGEVLKKYDDRIVYEKKYKSQLQRLKHGLMQDLLSGDVRTADVDIEIPQEVA</sequence>
<dbReference type="HOGENOM" id="CLU_021095_0_2_2"/>
<geneLocation type="plasmid" evidence="7 8">
    <name>PL100</name>
</geneLocation>
<evidence type="ECO:0000256" key="4">
    <source>
        <dbReference type="SAM" id="Coils"/>
    </source>
</evidence>
<dbReference type="KEGG" id="hwc:Hqrw_5067"/>
<dbReference type="Gene3D" id="1.10.287.1120">
    <property type="entry name" value="Bipartite methylase S protein"/>
    <property type="match status" value="1"/>
</dbReference>
<organism evidence="7 8">
    <name type="scientific">Haloquadratum walsbyi (strain DSM 16854 / JCM 12705 / C23)</name>
    <dbReference type="NCBI Taxonomy" id="768065"/>
    <lineage>
        <taxon>Archaea</taxon>
        <taxon>Methanobacteriati</taxon>
        <taxon>Methanobacteriota</taxon>
        <taxon>Stenosarchaea group</taxon>
        <taxon>Halobacteria</taxon>
        <taxon>Halobacteriales</taxon>
        <taxon>Haloferacaceae</taxon>
        <taxon>Haloquadratum</taxon>
    </lineage>
</organism>
<accession>G0LND4</accession>
<evidence type="ECO:0000256" key="1">
    <source>
        <dbReference type="ARBA" id="ARBA00010923"/>
    </source>
</evidence>
<feature type="compositionally biased region" description="Basic and acidic residues" evidence="5">
    <location>
        <begin position="22"/>
        <end position="32"/>
    </location>
</feature>
<dbReference type="EMBL" id="FR746100">
    <property type="protein sequence ID" value="CCC41940.1"/>
    <property type="molecule type" value="Genomic_DNA"/>
</dbReference>
<reference evidence="7 8" key="1">
    <citation type="journal article" date="2011" name="PLoS ONE">
        <title>Haloquadratum walsbyi: limited diversity in a global pond.</title>
        <authorList>
            <person name="Dyall-Smith M."/>
            <person name="Pfeiffer F."/>
            <person name="Klee K."/>
            <person name="Palm P."/>
            <person name="Gross K."/>
            <person name="Schuster S.C."/>
            <person name="Rampp M."/>
            <person name="Oesterhelt D."/>
        </authorList>
    </citation>
    <scope>NUCLEOTIDE SEQUENCE [LARGE SCALE GENOMIC DNA]</scope>
    <source>
        <strain evidence="8">DSM 16854 / JCM 12705 / C23</strain>
        <plasmid evidence="8">Plasmid PL100</plasmid>
    </source>
</reference>
<dbReference type="OrthoDB" id="307595at2157"/>
<evidence type="ECO:0000256" key="2">
    <source>
        <dbReference type="ARBA" id="ARBA00022747"/>
    </source>
</evidence>
<comment type="similarity">
    <text evidence="1">Belongs to the type-I restriction system S methylase family.</text>
</comment>
<keyword evidence="2" id="KW-0680">Restriction system</keyword>
<dbReference type="PANTHER" id="PTHR30408">
    <property type="entry name" value="TYPE-1 RESTRICTION ENZYME ECOKI SPECIFICITY PROTEIN"/>
    <property type="match status" value="1"/>
</dbReference>
<dbReference type="PANTHER" id="PTHR30408:SF12">
    <property type="entry name" value="TYPE I RESTRICTION ENZYME MJAVIII SPECIFICITY SUBUNIT"/>
    <property type="match status" value="1"/>
</dbReference>
<dbReference type="CDD" id="cd17267">
    <property type="entry name" value="RMtype1_S_EcoAO83I-TRD1-CR1_like"/>
    <property type="match status" value="1"/>
</dbReference>
<evidence type="ECO:0000256" key="3">
    <source>
        <dbReference type="ARBA" id="ARBA00023125"/>
    </source>
</evidence>
<dbReference type="GO" id="GO:0009035">
    <property type="term" value="F:type I site-specific deoxyribonuclease activity"/>
    <property type="evidence" value="ECO:0007669"/>
    <property type="project" value="UniProtKB-EC"/>
</dbReference>
<dbReference type="InterPro" id="IPR000055">
    <property type="entry name" value="Restrct_endonuc_typeI_TRD"/>
</dbReference>
<dbReference type="SUPFAM" id="SSF116734">
    <property type="entry name" value="DNA methylase specificity domain"/>
    <property type="match status" value="2"/>
</dbReference>
<protein>
    <submittedName>
        <fullName evidence="7">Type I site-specific deoxyribonuclease subunit RmeS</fullName>
        <ecNumber evidence="7">3.1.21.3</ecNumber>
    </submittedName>
</protein>
<dbReference type="Gene3D" id="3.90.220.20">
    <property type="entry name" value="DNA methylase specificity domains"/>
    <property type="match status" value="2"/>
</dbReference>
<evidence type="ECO:0000259" key="6">
    <source>
        <dbReference type="Pfam" id="PF01420"/>
    </source>
</evidence>
<dbReference type="EC" id="3.1.21.3" evidence="7"/>
<evidence type="ECO:0000313" key="7">
    <source>
        <dbReference type="EMBL" id="CCC41940.1"/>
    </source>
</evidence>
<evidence type="ECO:0000313" key="8">
    <source>
        <dbReference type="Proteomes" id="UP000007954"/>
    </source>
</evidence>